<evidence type="ECO:0000259" key="10">
    <source>
        <dbReference type="PROSITE" id="PS50011"/>
    </source>
</evidence>
<sequence>MLNSGYILDKKYEVIKTLGQGGMSTVYLCKNIKLENLWAIKEIDKSLKSNVNFLTESDILKKLSHSGIPRIVDIFYENDNLYMVEDYIEGETLESYIDKNKKIDIHELCKIALSLSDIIRYLHSFRPPIIYRDLKPSNIMITLSGKIVLIDFGISRVYKKGNKEDTIYMGSKGYAAPEQYGMEQTCRQTDIYGLGAVIYFMINGKAPANFFEPVKNESYGENIDIRLKRVIQKAMQIDIDKRYNSIEEFQEELKSCLNDNTKTLLMCNEDKDTYTKVLTNTNVFKMKRKSKTHLDDFAEFKILKKIKAIVLEKIKALNKTKITKRNRNRKKVALVLAGIFIALLSGYLATDHGKKYDLSVTTSENRNQDSSTEDVTKNSTPDDKNISLPDSNNTKEQSIKNIDNKGFTNKNNSPALDNSSSVKGEEKINGNGKSKAKSKHQNKK</sequence>
<reference evidence="11" key="1">
    <citation type="submission" date="2020-12" db="EMBL/GenBank/DDBJ databases">
        <title>Clostridium thailandense sp. nov., a novel acetogenic bacterium isolated from peat land soil in Thailand.</title>
        <authorList>
            <person name="Chaikitkaew S."/>
            <person name="Birkeland N.K."/>
        </authorList>
    </citation>
    <scope>NUCLEOTIDE SEQUENCE</scope>
    <source>
        <strain evidence="11">PL3</strain>
    </source>
</reference>
<evidence type="ECO:0000256" key="7">
    <source>
        <dbReference type="PROSITE-ProRule" id="PRU10141"/>
    </source>
</evidence>
<evidence type="ECO:0000256" key="4">
    <source>
        <dbReference type="ARBA" id="ARBA00022741"/>
    </source>
</evidence>
<keyword evidence="3" id="KW-0808">Transferase</keyword>
<dbReference type="PROSITE" id="PS00107">
    <property type="entry name" value="PROTEIN_KINASE_ATP"/>
    <property type="match status" value="1"/>
</dbReference>
<keyword evidence="9" id="KW-0812">Transmembrane</keyword>
<dbReference type="PANTHER" id="PTHR43671:SF13">
    <property type="entry name" value="SERINE_THREONINE-PROTEIN KINASE NEK2"/>
    <property type="match status" value="1"/>
</dbReference>
<evidence type="ECO:0000313" key="12">
    <source>
        <dbReference type="Proteomes" id="UP000694308"/>
    </source>
</evidence>
<dbReference type="PROSITE" id="PS50011">
    <property type="entry name" value="PROTEIN_KINASE_DOM"/>
    <property type="match status" value="1"/>
</dbReference>
<dbReference type="InterPro" id="IPR000719">
    <property type="entry name" value="Prot_kinase_dom"/>
</dbReference>
<feature type="region of interest" description="Disordered" evidence="8">
    <location>
        <begin position="360"/>
        <end position="444"/>
    </location>
</feature>
<protein>
    <recommendedName>
        <fullName evidence="2">non-specific serine/threonine protein kinase</fullName>
        <ecNumber evidence="2">2.7.11.1</ecNumber>
    </recommendedName>
</protein>
<proteinExistence type="inferred from homology"/>
<evidence type="ECO:0000256" key="6">
    <source>
        <dbReference type="ARBA" id="ARBA00022840"/>
    </source>
</evidence>
<evidence type="ECO:0000256" key="3">
    <source>
        <dbReference type="ARBA" id="ARBA00022679"/>
    </source>
</evidence>
<keyword evidence="6 7" id="KW-0067">ATP-binding</keyword>
<dbReference type="EC" id="2.7.11.1" evidence="2"/>
<comment type="caution">
    <text evidence="11">The sequence shown here is derived from an EMBL/GenBank/DDBJ whole genome shotgun (WGS) entry which is preliminary data.</text>
</comment>
<dbReference type="CDD" id="cd14014">
    <property type="entry name" value="STKc_PknB_like"/>
    <property type="match status" value="1"/>
</dbReference>
<dbReference type="SMART" id="SM00220">
    <property type="entry name" value="S_TKc"/>
    <property type="match status" value="1"/>
</dbReference>
<keyword evidence="12" id="KW-1185">Reference proteome</keyword>
<feature type="compositionally biased region" description="Polar residues" evidence="8">
    <location>
        <begin position="360"/>
        <end position="370"/>
    </location>
</feature>
<dbReference type="Pfam" id="PF00069">
    <property type="entry name" value="Pkinase"/>
    <property type="match status" value="1"/>
</dbReference>
<dbReference type="InterPro" id="IPR050660">
    <property type="entry name" value="NEK_Ser/Thr_kinase"/>
</dbReference>
<keyword evidence="11" id="KW-0723">Serine/threonine-protein kinase</keyword>
<evidence type="ECO:0000256" key="1">
    <source>
        <dbReference type="ARBA" id="ARBA00010886"/>
    </source>
</evidence>
<feature type="compositionally biased region" description="Basic and acidic residues" evidence="8">
    <location>
        <begin position="374"/>
        <end position="385"/>
    </location>
</feature>
<evidence type="ECO:0000256" key="8">
    <source>
        <dbReference type="SAM" id="MobiDB-lite"/>
    </source>
</evidence>
<dbReference type="InterPro" id="IPR008271">
    <property type="entry name" value="Ser/Thr_kinase_AS"/>
</dbReference>
<accession>A0A949TNW9</accession>
<dbReference type="EMBL" id="JAEEGC010000169">
    <property type="protein sequence ID" value="MBV7276309.1"/>
    <property type="molecule type" value="Genomic_DNA"/>
</dbReference>
<gene>
    <name evidence="11" type="ORF">I6U48_25835</name>
</gene>
<dbReference type="Proteomes" id="UP000694308">
    <property type="component" value="Unassembled WGS sequence"/>
</dbReference>
<keyword evidence="5 11" id="KW-0418">Kinase</keyword>
<keyword evidence="9" id="KW-0472">Membrane</keyword>
<dbReference type="InterPro" id="IPR017441">
    <property type="entry name" value="Protein_kinase_ATP_BS"/>
</dbReference>
<feature type="compositionally biased region" description="Basic residues" evidence="8">
    <location>
        <begin position="434"/>
        <end position="444"/>
    </location>
</feature>
<dbReference type="AlphaFoldDB" id="A0A949TNW9"/>
<dbReference type="GO" id="GO:0004674">
    <property type="term" value="F:protein serine/threonine kinase activity"/>
    <property type="evidence" value="ECO:0007669"/>
    <property type="project" value="UniProtKB-KW"/>
</dbReference>
<dbReference type="GO" id="GO:0005524">
    <property type="term" value="F:ATP binding"/>
    <property type="evidence" value="ECO:0007669"/>
    <property type="project" value="UniProtKB-UniRule"/>
</dbReference>
<dbReference type="PROSITE" id="PS00108">
    <property type="entry name" value="PROTEIN_KINASE_ST"/>
    <property type="match status" value="1"/>
</dbReference>
<feature type="compositionally biased region" description="Polar residues" evidence="8">
    <location>
        <begin position="388"/>
        <end position="422"/>
    </location>
</feature>
<organism evidence="11 12">
    <name type="scientific">Clostridium thailandense</name>
    <dbReference type="NCBI Taxonomy" id="2794346"/>
    <lineage>
        <taxon>Bacteria</taxon>
        <taxon>Bacillati</taxon>
        <taxon>Bacillota</taxon>
        <taxon>Clostridia</taxon>
        <taxon>Eubacteriales</taxon>
        <taxon>Clostridiaceae</taxon>
        <taxon>Clostridium</taxon>
    </lineage>
</organism>
<feature type="domain" description="Protein kinase" evidence="10">
    <location>
        <begin position="12"/>
        <end position="254"/>
    </location>
</feature>
<evidence type="ECO:0000256" key="2">
    <source>
        <dbReference type="ARBA" id="ARBA00012513"/>
    </source>
</evidence>
<evidence type="ECO:0000256" key="5">
    <source>
        <dbReference type="ARBA" id="ARBA00022777"/>
    </source>
</evidence>
<dbReference type="PANTHER" id="PTHR43671">
    <property type="entry name" value="SERINE/THREONINE-PROTEIN KINASE NEK"/>
    <property type="match status" value="1"/>
</dbReference>
<name>A0A949TNW9_9CLOT</name>
<dbReference type="RefSeq" id="WP_218323353.1">
    <property type="nucleotide sequence ID" value="NZ_JAEEGC010000169.1"/>
</dbReference>
<keyword evidence="9" id="KW-1133">Transmembrane helix</keyword>
<evidence type="ECO:0000256" key="9">
    <source>
        <dbReference type="SAM" id="Phobius"/>
    </source>
</evidence>
<keyword evidence="4 7" id="KW-0547">Nucleotide-binding</keyword>
<feature type="binding site" evidence="7">
    <location>
        <position position="41"/>
    </location>
    <ligand>
        <name>ATP</name>
        <dbReference type="ChEBI" id="CHEBI:30616"/>
    </ligand>
</feature>
<comment type="similarity">
    <text evidence="1">Belongs to the protein kinase superfamily. NEK Ser/Thr protein kinase family. NIMA subfamily.</text>
</comment>
<evidence type="ECO:0000313" key="11">
    <source>
        <dbReference type="EMBL" id="MBV7276309.1"/>
    </source>
</evidence>
<feature type="transmembrane region" description="Helical" evidence="9">
    <location>
        <begin position="332"/>
        <end position="349"/>
    </location>
</feature>